<dbReference type="GO" id="GO:0008146">
    <property type="term" value="F:sulfotransferase activity"/>
    <property type="evidence" value="ECO:0007669"/>
    <property type="project" value="InterPro"/>
</dbReference>
<evidence type="ECO:0000256" key="5">
    <source>
        <dbReference type="ARBA" id="ARBA00022989"/>
    </source>
</evidence>
<dbReference type="CTD" id="20241157"/>
<dbReference type="GeneID" id="20241157"/>
<keyword evidence="8 9" id="KW-0325">Glycoprotein</keyword>
<keyword evidence="4 9" id="KW-0812">Transmembrane</keyword>
<dbReference type="EMBL" id="KB203738">
    <property type="protein sequence ID" value="ESO83295.1"/>
    <property type="molecule type" value="Genomic_DNA"/>
</dbReference>
<keyword evidence="5 9" id="KW-1133">Transmembrane helix</keyword>
<dbReference type="InterPro" id="IPR018011">
    <property type="entry name" value="Carb_sulfotrans_8-10"/>
</dbReference>
<dbReference type="HOGENOM" id="CLU_553526_0_0_1"/>
<evidence type="ECO:0000256" key="6">
    <source>
        <dbReference type="ARBA" id="ARBA00023034"/>
    </source>
</evidence>
<keyword evidence="11" id="KW-1185">Reference proteome</keyword>
<dbReference type="RefSeq" id="XP_009066050.1">
    <property type="nucleotide sequence ID" value="XM_009067802.1"/>
</dbReference>
<dbReference type="PANTHER" id="PTHR12137">
    <property type="entry name" value="CARBOHYDRATE SULFOTRANSFERASE"/>
    <property type="match status" value="1"/>
</dbReference>
<reference evidence="10 11" key="1">
    <citation type="journal article" date="2013" name="Nature">
        <title>Insights into bilaterian evolution from three spiralian genomes.</title>
        <authorList>
            <person name="Simakov O."/>
            <person name="Marletaz F."/>
            <person name="Cho S.J."/>
            <person name="Edsinger-Gonzales E."/>
            <person name="Havlak P."/>
            <person name="Hellsten U."/>
            <person name="Kuo D.H."/>
            <person name="Larsson T."/>
            <person name="Lv J."/>
            <person name="Arendt D."/>
            <person name="Savage R."/>
            <person name="Osoegawa K."/>
            <person name="de Jong P."/>
            <person name="Grimwood J."/>
            <person name="Chapman J.A."/>
            <person name="Shapiro H."/>
            <person name="Aerts A."/>
            <person name="Otillar R.P."/>
            <person name="Terry A.Y."/>
            <person name="Boore J.L."/>
            <person name="Grigoriev I.V."/>
            <person name="Lindberg D.R."/>
            <person name="Seaver E.C."/>
            <person name="Weisblat D.A."/>
            <person name="Putnam N.H."/>
            <person name="Rokhsar D.S."/>
        </authorList>
    </citation>
    <scope>NUCLEOTIDE SEQUENCE [LARGE SCALE GENOMIC DNA]</scope>
</reference>
<dbReference type="Proteomes" id="UP000030746">
    <property type="component" value="Unassembled WGS sequence"/>
</dbReference>
<dbReference type="PANTHER" id="PTHR12137:SF54">
    <property type="entry name" value="CARBOHYDRATE SULFOTRANSFERASE"/>
    <property type="match status" value="1"/>
</dbReference>
<keyword evidence="9" id="KW-0735">Signal-anchor</keyword>
<dbReference type="EC" id="2.8.2.-" evidence="9"/>
<dbReference type="GO" id="GO:0000139">
    <property type="term" value="C:Golgi membrane"/>
    <property type="evidence" value="ECO:0007669"/>
    <property type="project" value="UniProtKB-SubCell"/>
</dbReference>
<accession>V3ZLK2</accession>
<keyword evidence="6 9" id="KW-0333">Golgi apparatus</keyword>
<dbReference type="Pfam" id="PF03567">
    <property type="entry name" value="Sulfotransfer_2"/>
    <property type="match status" value="2"/>
</dbReference>
<evidence type="ECO:0000256" key="1">
    <source>
        <dbReference type="ARBA" id="ARBA00004323"/>
    </source>
</evidence>
<dbReference type="OrthoDB" id="2019940at2759"/>
<dbReference type="KEGG" id="lgi:LOTGIDRAFT_169519"/>
<feature type="transmembrane region" description="Helical" evidence="9">
    <location>
        <begin position="6"/>
        <end position="23"/>
    </location>
</feature>
<keyword evidence="7 9" id="KW-0472">Membrane</keyword>
<dbReference type="GO" id="GO:0016051">
    <property type="term" value="P:carbohydrate biosynthetic process"/>
    <property type="evidence" value="ECO:0007669"/>
    <property type="project" value="InterPro"/>
</dbReference>
<sequence length="493" mass="57833">MIRNKVILYMCSVFIGIEVILLVEQQLIMIQRDAVQGSIVKQQTTPVVGTNGNLSMLRKTTLTIPKYFVPETLVAKSIQQLKRENITMLSRPTMKYPWASERLTDFGKKITERQKKGIDTENLHTMHLKRPHFSKSARAKRRLDRIQHYCEVNNVEGKVERVIVNPQKTVSYCISHKVASTHWLRVFRYLWNDTSTGSVSSPSKISKIEAHFSRTSKIKEFSFIEPKAKDFILNTSRFMFVREPYIRLWSVFIDKFVLADNYFWSYHGPQIAKVNDLKVLPARRPCYHFSFNHFINYVISSSKSYNTMDDHMKPISRLCNPCLLKPDFVGKVETMKNDNEEVLRVLDVNWEGDKDSVISDRIYDEMKTVIDFNYYIVHTLKLLTACLNTVSVGERILSAFVLNGYIPESADKQLRENMPSTKEKLLNMMWKAYQSSNRTHKSVNEQRNRLRRKAFQLIPLDSLHELQRIYYDDFNLFDYRLDPPEIFYNKSVS</sequence>
<evidence type="ECO:0000256" key="8">
    <source>
        <dbReference type="ARBA" id="ARBA00023180"/>
    </source>
</evidence>
<name>V3ZLK2_LOTGI</name>
<organism evidence="10 11">
    <name type="scientific">Lottia gigantea</name>
    <name type="common">Giant owl limpet</name>
    <dbReference type="NCBI Taxonomy" id="225164"/>
    <lineage>
        <taxon>Eukaryota</taxon>
        <taxon>Metazoa</taxon>
        <taxon>Spiralia</taxon>
        <taxon>Lophotrochozoa</taxon>
        <taxon>Mollusca</taxon>
        <taxon>Gastropoda</taxon>
        <taxon>Patellogastropoda</taxon>
        <taxon>Lottioidea</taxon>
        <taxon>Lottiidae</taxon>
        <taxon>Lottia</taxon>
    </lineage>
</organism>
<evidence type="ECO:0000256" key="3">
    <source>
        <dbReference type="ARBA" id="ARBA00022679"/>
    </source>
</evidence>
<evidence type="ECO:0000256" key="9">
    <source>
        <dbReference type="RuleBase" id="RU364020"/>
    </source>
</evidence>
<protein>
    <recommendedName>
        <fullName evidence="9">Carbohydrate sulfotransferase</fullName>
        <ecNumber evidence="9">2.8.2.-</ecNumber>
    </recommendedName>
</protein>
<evidence type="ECO:0000256" key="4">
    <source>
        <dbReference type="ARBA" id="ARBA00022692"/>
    </source>
</evidence>
<dbReference type="OMA" id="KVASTYW"/>
<dbReference type="InterPro" id="IPR005331">
    <property type="entry name" value="Sulfotransferase"/>
</dbReference>
<evidence type="ECO:0000256" key="2">
    <source>
        <dbReference type="ARBA" id="ARBA00006339"/>
    </source>
</evidence>
<keyword evidence="3 9" id="KW-0808">Transferase</keyword>
<gene>
    <name evidence="10" type="ORF">LOTGIDRAFT_169519</name>
</gene>
<proteinExistence type="inferred from homology"/>
<evidence type="ECO:0000256" key="7">
    <source>
        <dbReference type="ARBA" id="ARBA00023136"/>
    </source>
</evidence>
<keyword evidence="9" id="KW-0119">Carbohydrate metabolism</keyword>
<dbReference type="AlphaFoldDB" id="V3ZLK2"/>
<evidence type="ECO:0000313" key="11">
    <source>
        <dbReference type="Proteomes" id="UP000030746"/>
    </source>
</evidence>
<comment type="similarity">
    <text evidence="2 9">Belongs to the sulfotransferase 2 family.</text>
</comment>
<comment type="subcellular location">
    <subcellularLocation>
        <location evidence="1 9">Golgi apparatus membrane</location>
        <topology evidence="1 9">Single-pass type II membrane protein</topology>
    </subcellularLocation>
</comment>
<evidence type="ECO:0000313" key="10">
    <source>
        <dbReference type="EMBL" id="ESO83295.1"/>
    </source>
</evidence>